<organism evidence="4 5">
    <name type="scientific">Acaulospora morrowiae</name>
    <dbReference type="NCBI Taxonomy" id="94023"/>
    <lineage>
        <taxon>Eukaryota</taxon>
        <taxon>Fungi</taxon>
        <taxon>Fungi incertae sedis</taxon>
        <taxon>Mucoromycota</taxon>
        <taxon>Glomeromycotina</taxon>
        <taxon>Glomeromycetes</taxon>
        <taxon>Diversisporales</taxon>
        <taxon>Acaulosporaceae</taxon>
        <taxon>Acaulospora</taxon>
    </lineage>
</organism>
<dbReference type="Pfam" id="PF08407">
    <property type="entry name" value="Chitin_synth_1N"/>
    <property type="match status" value="1"/>
</dbReference>
<evidence type="ECO:0000256" key="2">
    <source>
        <dbReference type="SAM" id="MobiDB-lite"/>
    </source>
</evidence>
<evidence type="ECO:0000313" key="4">
    <source>
        <dbReference type="EMBL" id="CAG8789491.1"/>
    </source>
</evidence>
<protein>
    <submittedName>
        <fullName evidence="4">1578_t:CDS:1</fullName>
    </submittedName>
</protein>
<evidence type="ECO:0000259" key="3">
    <source>
        <dbReference type="Pfam" id="PF08407"/>
    </source>
</evidence>
<proteinExistence type="predicted"/>
<dbReference type="AlphaFoldDB" id="A0A9N9JNS1"/>
<dbReference type="GO" id="GO:0004100">
    <property type="term" value="F:chitin synthase activity"/>
    <property type="evidence" value="ECO:0007669"/>
    <property type="project" value="InterPro"/>
</dbReference>
<evidence type="ECO:0000256" key="1">
    <source>
        <dbReference type="ARBA" id="ARBA00022989"/>
    </source>
</evidence>
<keyword evidence="1" id="KW-0472">Membrane</keyword>
<dbReference type="InterPro" id="IPR013616">
    <property type="entry name" value="Chitin_synth_N"/>
</dbReference>
<feature type="region of interest" description="Disordered" evidence="2">
    <location>
        <begin position="1"/>
        <end position="42"/>
    </location>
</feature>
<dbReference type="OrthoDB" id="26569at2759"/>
<dbReference type="EMBL" id="CAJVPV010059991">
    <property type="protein sequence ID" value="CAG8789491.1"/>
    <property type="molecule type" value="Genomic_DNA"/>
</dbReference>
<feature type="non-terminal residue" evidence="4">
    <location>
        <position position="169"/>
    </location>
</feature>
<dbReference type="Proteomes" id="UP000789342">
    <property type="component" value="Unassembled WGS sequence"/>
</dbReference>
<comment type="caution">
    <text evidence="4">The sequence shown here is derived from an EMBL/GenBank/DDBJ whole genome shotgun (WGS) entry which is preliminary data.</text>
</comment>
<keyword evidence="1" id="KW-1133">Transmembrane helix</keyword>
<reference evidence="4" key="1">
    <citation type="submission" date="2021-06" db="EMBL/GenBank/DDBJ databases">
        <authorList>
            <person name="Kallberg Y."/>
            <person name="Tangrot J."/>
            <person name="Rosling A."/>
        </authorList>
    </citation>
    <scope>NUCLEOTIDE SEQUENCE</scope>
    <source>
        <strain evidence="4">CL551</strain>
    </source>
</reference>
<keyword evidence="1" id="KW-0812">Transmembrane</keyword>
<feature type="domain" description="Chitin synthase N-terminal" evidence="3">
    <location>
        <begin position="92"/>
        <end position="160"/>
    </location>
</feature>
<sequence>MSNYGSGYPPPPPEGGGYPPSGYQPPEEGGYRSPDYGYPAQNVQDSFVSRPIHYPDQTSQPLLPQETTVAFNVAPETRHYGRAPMRQPRRYKTVKRVKLFEGNFVIDCPVPERLLQHVPRKGDREFTHMRYTACTCKPDEFKDSKYTLRQQLLDPPRQTELFIVLTMYN</sequence>
<evidence type="ECO:0000313" key="5">
    <source>
        <dbReference type="Proteomes" id="UP000789342"/>
    </source>
</evidence>
<accession>A0A9N9JNS1</accession>
<gene>
    <name evidence="4" type="ORF">AMORRO_LOCUS18012</name>
</gene>
<keyword evidence="5" id="KW-1185">Reference proteome</keyword>
<name>A0A9N9JNS1_9GLOM</name>